<evidence type="ECO:0000313" key="4">
    <source>
        <dbReference type="Proteomes" id="UP001516400"/>
    </source>
</evidence>
<comment type="caution">
    <text evidence="3">The sequence shown here is derived from an EMBL/GenBank/DDBJ whole genome shotgun (WGS) entry which is preliminary data.</text>
</comment>
<feature type="domain" description="Cell wall hydrolase SleB" evidence="2">
    <location>
        <begin position="40"/>
        <end position="149"/>
    </location>
</feature>
<dbReference type="InterPro" id="IPR011105">
    <property type="entry name" value="Cell_wall_hydrolase_SleB"/>
</dbReference>
<dbReference type="AlphaFoldDB" id="A0ABD2NC24"/>
<feature type="signal peptide" evidence="1">
    <location>
        <begin position="1"/>
        <end position="21"/>
    </location>
</feature>
<keyword evidence="4" id="KW-1185">Reference proteome</keyword>
<reference evidence="3 4" key="1">
    <citation type="journal article" date="2021" name="BMC Biol.">
        <title>Horizontally acquired antibacterial genes associated with adaptive radiation of ladybird beetles.</title>
        <authorList>
            <person name="Li H.S."/>
            <person name="Tang X.F."/>
            <person name="Huang Y.H."/>
            <person name="Xu Z.Y."/>
            <person name="Chen M.L."/>
            <person name="Du X.Y."/>
            <person name="Qiu B.Y."/>
            <person name="Chen P.T."/>
            <person name="Zhang W."/>
            <person name="Slipinski A."/>
            <person name="Escalona H.E."/>
            <person name="Waterhouse R.M."/>
            <person name="Zwick A."/>
            <person name="Pang H."/>
        </authorList>
    </citation>
    <scope>NUCLEOTIDE SEQUENCE [LARGE SCALE GENOMIC DNA]</scope>
    <source>
        <strain evidence="3">SYSU2018</strain>
    </source>
</reference>
<proteinExistence type="predicted"/>
<evidence type="ECO:0000256" key="1">
    <source>
        <dbReference type="SAM" id="SignalP"/>
    </source>
</evidence>
<keyword evidence="1" id="KW-0732">Signal</keyword>
<dbReference type="EMBL" id="JABFTP020000083">
    <property type="protein sequence ID" value="KAL3276042.1"/>
    <property type="molecule type" value="Genomic_DNA"/>
</dbReference>
<dbReference type="Gene3D" id="1.10.10.2520">
    <property type="entry name" value="Cell wall hydrolase SleB, domain 1"/>
    <property type="match status" value="1"/>
</dbReference>
<name>A0ABD2NC24_9CUCU</name>
<evidence type="ECO:0000259" key="2">
    <source>
        <dbReference type="Pfam" id="PF07486"/>
    </source>
</evidence>
<protein>
    <recommendedName>
        <fullName evidence="2">Cell wall hydrolase SleB domain-containing protein</fullName>
    </recommendedName>
</protein>
<sequence>MPVFPSATVLIFLFAFGAILAVKMDDKEIFAKTVYGEARGEPEEGQIWVAWVIKNRARANKSYWGGSKIGDVCRKPLQFSSWNGKSDIVVNDRRTYEKIKRLTDSIYDAPASEDPTGSSDHFHSKNMKKYPSWIRNCNEVKTIGNHIFYKSIRL</sequence>
<gene>
    <name evidence="3" type="ORF">HHI36_020771</name>
</gene>
<dbReference type="Pfam" id="PF07486">
    <property type="entry name" value="Hydrolase_2"/>
    <property type="match status" value="1"/>
</dbReference>
<accession>A0ABD2NC24</accession>
<organism evidence="3 4">
    <name type="scientific">Cryptolaemus montrouzieri</name>
    <dbReference type="NCBI Taxonomy" id="559131"/>
    <lineage>
        <taxon>Eukaryota</taxon>
        <taxon>Metazoa</taxon>
        <taxon>Ecdysozoa</taxon>
        <taxon>Arthropoda</taxon>
        <taxon>Hexapoda</taxon>
        <taxon>Insecta</taxon>
        <taxon>Pterygota</taxon>
        <taxon>Neoptera</taxon>
        <taxon>Endopterygota</taxon>
        <taxon>Coleoptera</taxon>
        <taxon>Polyphaga</taxon>
        <taxon>Cucujiformia</taxon>
        <taxon>Coccinelloidea</taxon>
        <taxon>Coccinellidae</taxon>
        <taxon>Scymninae</taxon>
        <taxon>Scymnini</taxon>
        <taxon>Cryptolaemus</taxon>
    </lineage>
</organism>
<dbReference type="Proteomes" id="UP001516400">
    <property type="component" value="Unassembled WGS sequence"/>
</dbReference>
<evidence type="ECO:0000313" key="3">
    <source>
        <dbReference type="EMBL" id="KAL3276042.1"/>
    </source>
</evidence>
<feature type="chain" id="PRO_5044864599" description="Cell wall hydrolase SleB domain-containing protein" evidence="1">
    <location>
        <begin position="22"/>
        <end position="154"/>
    </location>
</feature>
<dbReference type="InterPro" id="IPR042047">
    <property type="entry name" value="SleB_dom1"/>
</dbReference>